<dbReference type="InterPro" id="IPR029787">
    <property type="entry name" value="Nucleotide_cyclase"/>
</dbReference>
<dbReference type="InterPro" id="IPR001054">
    <property type="entry name" value="A/G_cyclase"/>
</dbReference>
<protein>
    <submittedName>
        <fullName evidence="2">NO-insensitive guanylyl cyclase III</fullName>
    </submittedName>
</protein>
<proteinExistence type="predicted"/>
<reference evidence="2 3" key="1">
    <citation type="journal article" date="2018" name="Plant J.">
        <title>Genome sequences of Chlorella sorokiniana UTEX 1602 and Micractinium conductrix SAG 241.80: implications to maltose excretion by a green alga.</title>
        <authorList>
            <person name="Arriola M.B."/>
            <person name="Velmurugan N."/>
            <person name="Zhang Y."/>
            <person name="Plunkett M.H."/>
            <person name="Hondzo H."/>
            <person name="Barney B.M."/>
        </authorList>
    </citation>
    <scope>NUCLEOTIDE SEQUENCE [LARGE SCALE GENOMIC DNA]</scope>
    <source>
        <strain evidence="3">UTEX 1602</strain>
    </source>
</reference>
<dbReference type="GO" id="GO:0009190">
    <property type="term" value="P:cyclic nucleotide biosynthetic process"/>
    <property type="evidence" value="ECO:0007669"/>
    <property type="project" value="InterPro"/>
</dbReference>
<evidence type="ECO:0000259" key="1">
    <source>
        <dbReference type="PROSITE" id="PS50125"/>
    </source>
</evidence>
<dbReference type="Proteomes" id="UP000239899">
    <property type="component" value="Unassembled WGS sequence"/>
</dbReference>
<dbReference type="Gene3D" id="3.30.70.1230">
    <property type="entry name" value="Nucleotide cyclase"/>
    <property type="match status" value="1"/>
</dbReference>
<feature type="domain" description="Guanylate cyclase" evidence="1">
    <location>
        <begin position="6"/>
        <end position="143"/>
    </location>
</feature>
<name>A0A2P6TV58_CHLSO</name>
<comment type="caution">
    <text evidence="2">The sequence shown here is derived from an EMBL/GenBank/DDBJ whole genome shotgun (WGS) entry which is preliminary data.</text>
</comment>
<evidence type="ECO:0000313" key="2">
    <source>
        <dbReference type="EMBL" id="PRW57941.1"/>
    </source>
</evidence>
<dbReference type="EMBL" id="LHPG02000006">
    <property type="protein sequence ID" value="PRW57941.1"/>
    <property type="molecule type" value="Genomic_DNA"/>
</dbReference>
<dbReference type="GO" id="GO:0035556">
    <property type="term" value="P:intracellular signal transduction"/>
    <property type="evidence" value="ECO:0007669"/>
    <property type="project" value="InterPro"/>
</dbReference>
<gene>
    <name evidence="2" type="ORF">C2E21_3669</name>
</gene>
<accession>A0A2P6TV58</accession>
<dbReference type="AlphaFoldDB" id="A0A2P6TV58"/>
<evidence type="ECO:0000313" key="3">
    <source>
        <dbReference type="Proteomes" id="UP000239899"/>
    </source>
</evidence>
<dbReference type="SUPFAM" id="SSF55073">
    <property type="entry name" value="Nucleotide cyclase"/>
    <property type="match status" value="1"/>
</dbReference>
<keyword evidence="3" id="KW-1185">Reference proteome</keyword>
<dbReference type="PROSITE" id="PS50125">
    <property type="entry name" value="GUANYLATE_CYCLASE_2"/>
    <property type="match status" value="1"/>
</dbReference>
<dbReference type="OrthoDB" id="512721at2759"/>
<organism evidence="2 3">
    <name type="scientific">Chlorella sorokiniana</name>
    <name type="common">Freshwater green alga</name>
    <dbReference type="NCBI Taxonomy" id="3076"/>
    <lineage>
        <taxon>Eukaryota</taxon>
        <taxon>Viridiplantae</taxon>
        <taxon>Chlorophyta</taxon>
        <taxon>core chlorophytes</taxon>
        <taxon>Trebouxiophyceae</taxon>
        <taxon>Chlorellales</taxon>
        <taxon>Chlorellaceae</taxon>
        <taxon>Chlorella clade</taxon>
        <taxon>Chlorella</taxon>
    </lineage>
</organism>
<sequence>MRADGAPMYEDIHDSATVLVGRFRNENALCSLAPKLHFAWLHPFYVVLDGMANQHRVFKLHGGAQGFLLATNVAEPDADHAATMFAFAQQLMRVAQLIRVPGQAPLDLALAMDSGPLASGLLGKTSLTYQVVGRAFEVARELAGGQADACLMVADGLRRALPEEAAEALIPMGGVQLRCSPEAAVFVYTVPPCTTPPPHNTAPATPPLAAALPDRACLAPMVPKLMPPVAGPANQAGSSNSCCACGCGNVHADALLARAAGLKDGSAA</sequence>
<dbReference type="Pfam" id="PF00211">
    <property type="entry name" value="Guanylate_cyc"/>
    <property type="match status" value="1"/>
</dbReference>